<organism evidence="13 14">
    <name type="scientific">Pseudodesulfovibrio portus</name>
    <dbReference type="NCBI Taxonomy" id="231439"/>
    <lineage>
        <taxon>Bacteria</taxon>
        <taxon>Pseudomonadati</taxon>
        <taxon>Thermodesulfobacteriota</taxon>
        <taxon>Desulfovibrionia</taxon>
        <taxon>Desulfovibrionales</taxon>
        <taxon>Desulfovibrionaceae</taxon>
    </lineage>
</organism>
<evidence type="ECO:0000256" key="2">
    <source>
        <dbReference type="ARBA" id="ARBA00004651"/>
    </source>
</evidence>
<dbReference type="Gene3D" id="1.10.3720.10">
    <property type="entry name" value="MetI-like"/>
    <property type="match status" value="1"/>
</dbReference>
<comment type="function">
    <text evidence="1 11">Part of the binding-protein-dependent transport system for molybdenum; probably responsible for the translocation of the substrate across the membrane.</text>
</comment>
<feature type="transmembrane region" description="Helical" evidence="10">
    <location>
        <begin position="164"/>
        <end position="186"/>
    </location>
</feature>
<evidence type="ECO:0000313" key="13">
    <source>
        <dbReference type="EMBL" id="BDQ34487.1"/>
    </source>
</evidence>
<feature type="transmembrane region" description="Helical" evidence="10">
    <location>
        <begin position="45"/>
        <end position="65"/>
    </location>
</feature>
<dbReference type="SUPFAM" id="SSF161098">
    <property type="entry name" value="MetI-like"/>
    <property type="match status" value="1"/>
</dbReference>
<name>A0ABM8ASZ6_9BACT</name>
<gene>
    <name evidence="13" type="ORF">JCM14722_20290</name>
</gene>
<dbReference type="EMBL" id="AP026708">
    <property type="protein sequence ID" value="BDQ34487.1"/>
    <property type="molecule type" value="Genomic_DNA"/>
</dbReference>
<dbReference type="CDD" id="cd06261">
    <property type="entry name" value="TM_PBP2"/>
    <property type="match status" value="1"/>
</dbReference>
<accession>A0ABM8ASZ6</accession>
<feature type="transmembrane region" description="Helical" evidence="10">
    <location>
        <begin position="118"/>
        <end position="136"/>
    </location>
</feature>
<evidence type="ECO:0000313" key="14">
    <source>
        <dbReference type="Proteomes" id="UP001061361"/>
    </source>
</evidence>
<keyword evidence="4 10" id="KW-0813">Transport</keyword>
<evidence type="ECO:0000256" key="4">
    <source>
        <dbReference type="ARBA" id="ARBA00022448"/>
    </source>
</evidence>
<reference evidence="13" key="1">
    <citation type="submission" date="2022-08" db="EMBL/GenBank/DDBJ databases">
        <title>Genome Sequence of the sulphate-reducing bacterium, Pseudodesulfovibrio portus JCM14722.</title>
        <authorList>
            <person name="Kondo R."/>
            <person name="Kataoka T."/>
        </authorList>
    </citation>
    <scope>NUCLEOTIDE SEQUENCE</scope>
    <source>
        <strain evidence="13">JCM 14722</strain>
    </source>
</reference>
<dbReference type="NCBIfam" id="TIGR02141">
    <property type="entry name" value="modB_ABC"/>
    <property type="match status" value="1"/>
</dbReference>
<keyword evidence="6 11" id="KW-0500">Molybdenum</keyword>
<comment type="similarity">
    <text evidence="3 11">Belongs to the binding-protein-dependent transport system permease family. CysTW subfamily.</text>
</comment>
<evidence type="ECO:0000256" key="5">
    <source>
        <dbReference type="ARBA" id="ARBA00022475"/>
    </source>
</evidence>
<evidence type="ECO:0000256" key="9">
    <source>
        <dbReference type="ARBA" id="ARBA00023136"/>
    </source>
</evidence>
<dbReference type="InterPro" id="IPR000515">
    <property type="entry name" value="MetI-like"/>
</dbReference>
<dbReference type="PROSITE" id="PS50928">
    <property type="entry name" value="ABC_TM1"/>
    <property type="match status" value="1"/>
</dbReference>
<keyword evidence="9 10" id="KW-0472">Membrane</keyword>
<evidence type="ECO:0000256" key="1">
    <source>
        <dbReference type="ARBA" id="ARBA00002949"/>
    </source>
</evidence>
<keyword evidence="5 11" id="KW-1003">Cell membrane</keyword>
<evidence type="ECO:0000256" key="7">
    <source>
        <dbReference type="ARBA" id="ARBA00022692"/>
    </source>
</evidence>
<sequence length="251" mass="27031">MPLVGASLWRRDRESSYPLEETMNLIWLDFTDTAFTGPLLLTLKVASLATAAALVFGVAAAYFLSRRSFPCRDFVDAICTLPMVMPPTVLGYYLLVFIGRKGVLGEWLLENFGIRLMFTWQGAVIAAAVVAFPLVFKSARAALEGVGGQYEDAARTMGQGELAVFLRVSFPLAFRGILSGTMLAFARAMGEFGATLMVAGNLPGRTQTLSLAVYSAVQAGNDGLANTLVLVISIVCVIILMATGKLLQPRY</sequence>
<dbReference type="InterPro" id="IPR035906">
    <property type="entry name" value="MetI-like_sf"/>
</dbReference>
<dbReference type="PANTHER" id="PTHR30183:SF3">
    <property type="entry name" value="MOLYBDENUM TRANSPORT SYSTEM PERMEASE PROTEIN MODB"/>
    <property type="match status" value="1"/>
</dbReference>
<dbReference type="PANTHER" id="PTHR30183">
    <property type="entry name" value="MOLYBDENUM TRANSPORT SYSTEM PERMEASE PROTEIN MODB"/>
    <property type="match status" value="1"/>
</dbReference>
<keyword evidence="14" id="KW-1185">Reference proteome</keyword>
<keyword evidence="8 10" id="KW-1133">Transmembrane helix</keyword>
<dbReference type="Proteomes" id="UP001061361">
    <property type="component" value="Chromosome"/>
</dbReference>
<evidence type="ECO:0000256" key="6">
    <source>
        <dbReference type="ARBA" id="ARBA00022505"/>
    </source>
</evidence>
<dbReference type="Pfam" id="PF00528">
    <property type="entry name" value="BPD_transp_1"/>
    <property type="match status" value="1"/>
</dbReference>
<evidence type="ECO:0000256" key="8">
    <source>
        <dbReference type="ARBA" id="ARBA00022989"/>
    </source>
</evidence>
<evidence type="ECO:0000256" key="11">
    <source>
        <dbReference type="RuleBase" id="RU365097"/>
    </source>
</evidence>
<dbReference type="InterPro" id="IPR011867">
    <property type="entry name" value="ModB_ABC"/>
</dbReference>
<evidence type="ECO:0000259" key="12">
    <source>
        <dbReference type="PROSITE" id="PS50928"/>
    </source>
</evidence>
<evidence type="ECO:0000256" key="10">
    <source>
        <dbReference type="RuleBase" id="RU363032"/>
    </source>
</evidence>
<evidence type="ECO:0000256" key="3">
    <source>
        <dbReference type="ARBA" id="ARBA00007069"/>
    </source>
</evidence>
<comment type="subcellular location">
    <subcellularLocation>
        <location evidence="2 10">Cell membrane</location>
        <topology evidence="2 10">Multi-pass membrane protein</topology>
    </subcellularLocation>
</comment>
<proteinExistence type="inferred from homology"/>
<protein>
    <recommendedName>
        <fullName evidence="11">Molybdenum transport system permease</fullName>
    </recommendedName>
</protein>
<feature type="transmembrane region" description="Helical" evidence="10">
    <location>
        <begin position="77"/>
        <end position="98"/>
    </location>
</feature>
<feature type="transmembrane region" description="Helical" evidence="10">
    <location>
        <begin position="224"/>
        <end position="247"/>
    </location>
</feature>
<keyword evidence="7 10" id="KW-0812">Transmembrane</keyword>
<feature type="domain" description="ABC transmembrane type-1" evidence="12">
    <location>
        <begin position="39"/>
        <end position="243"/>
    </location>
</feature>